<dbReference type="EMBL" id="AONI01000015">
    <property type="protein sequence ID" value="EPX77228.1"/>
    <property type="molecule type" value="Genomic_DNA"/>
</dbReference>
<sequence>MTYSDTTVWWIIAALGLGTFLIRFSFIGLIGSRPMPPWVLRHLRYTSVAILPGLVAPLVVFPAATGGIPDPARLLAAMVTVAIGYRTKGVVGAMLGGAATLFAVQYLLG</sequence>
<feature type="transmembrane region" description="Helical" evidence="1">
    <location>
        <begin position="43"/>
        <end position="69"/>
    </location>
</feature>
<feature type="transmembrane region" description="Helical" evidence="1">
    <location>
        <begin position="6"/>
        <end position="31"/>
    </location>
</feature>
<dbReference type="AlphaFoldDB" id="S9QCB1"/>
<keyword evidence="1" id="KW-0812">Transmembrane</keyword>
<proteinExistence type="predicted"/>
<keyword evidence="3" id="KW-1185">Reference proteome</keyword>
<dbReference type="InterPro" id="IPR008407">
    <property type="entry name" value="Brnchd-chn_aa_trnsp_AzlD"/>
</dbReference>
<protein>
    <recommendedName>
        <fullName evidence="4">Transmembrane protein</fullName>
    </recommendedName>
</protein>
<evidence type="ECO:0000256" key="1">
    <source>
        <dbReference type="SAM" id="Phobius"/>
    </source>
</evidence>
<dbReference type="eggNOG" id="COG4392">
    <property type="taxonomic scope" value="Bacteria"/>
</dbReference>
<feature type="transmembrane region" description="Helical" evidence="1">
    <location>
        <begin position="89"/>
        <end position="108"/>
    </location>
</feature>
<keyword evidence="1" id="KW-0472">Membrane</keyword>
<dbReference type="PATRIC" id="fig|1123360.3.peg.2923"/>
<dbReference type="STRING" id="1123360.thalar_02950"/>
<dbReference type="OrthoDB" id="6119856at2"/>
<dbReference type="RefSeq" id="WP_021102299.1">
    <property type="nucleotide sequence ID" value="NZ_KE557314.1"/>
</dbReference>
<name>S9QCB1_9RHOB</name>
<keyword evidence="1" id="KW-1133">Transmembrane helix</keyword>
<dbReference type="Pfam" id="PF05437">
    <property type="entry name" value="AzlD"/>
    <property type="match status" value="1"/>
</dbReference>
<dbReference type="Proteomes" id="UP000015351">
    <property type="component" value="Unassembled WGS sequence"/>
</dbReference>
<evidence type="ECO:0000313" key="3">
    <source>
        <dbReference type="Proteomes" id="UP000015351"/>
    </source>
</evidence>
<comment type="caution">
    <text evidence="2">The sequence shown here is derived from an EMBL/GenBank/DDBJ whole genome shotgun (WGS) entry which is preliminary data.</text>
</comment>
<dbReference type="HOGENOM" id="CLU_157896_1_0_5"/>
<evidence type="ECO:0000313" key="2">
    <source>
        <dbReference type="EMBL" id="EPX77228.1"/>
    </source>
</evidence>
<organism evidence="2 3">
    <name type="scientific">Litoreibacter arenae DSM 19593</name>
    <dbReference type="NCBI Taxonomy" id="1123360"/>
    <lineage>
        <taxon>Bacteria</taxon>
        <taxon>Pseudomonadati</taxon>
        <taxon>Pseudomonadota</taxon>
        <taxon>Alphaproteobacteria</taxon>
        <taxon>Rhodobacterales</taxon>
        <taxon>Roseobacteraceae</taxon>
        <taxon>Litoreibacter</taxon>
    </lineage>
</organism>
<accession>S9QCB1</accession>
<evidence type="ECO:0008006" key="4">
    <source>
        <dbReference type="Google" id="ProtNLM"/>
    </source>
</evidence>
<gene>
    <name evidence="2" type="ORF">thalar_02950</name>
</gene>
<reference evidence="3" key="1">
    <citation type="journal article" date="2013" name="Stand. Genomic Sci.">
        <title>Genome sequence of the Litoreibacter arenae type strain (DSM 19593(T)), a member of the Roseobacter clade isolated from sea sand.</title>
        <authorList>
            <person name="Riedel T."/>
            <person name="Fiebig A."/>
            <person name="Petersen J."/>
            <person name="Gronow S."/>
            <person name="Kyrpides N.C."/>
            <person name="Goker M."/>
            <person name="Klenk H.P."/>
        </authorList>
    </citation>
    <scope>NUCLEOTIDE SEQUENCE [LARGE SCALE GENOMIC DNA]</scope>
    <source>
        <strain evidence="3">DSM 19593</strain>
    </source>
</reference>